<evidence type="ECO:0000313" key="2">
    <source>
        <dbReference type="EMBL" id="KKR69609.1"/>
    </source>
</evidence>
<comment type="caution">
    <text evidence="2">The sequence shown here is derived from an EMBL/GenBank/DDBJ whole genome shotgun (WGS) entry which is preliminary data.</text>
</comment>
<keyword evidence="1" id="KW-1133">Transmembrane helix</keyword>
<protein>
    <submittedName>
        <fullName evidence="2">Uncharacterized protein</fullName>
    </submittedName>
</protein>
<gene>
    <name evidence="2" type="ORF">UU12_C0041G0010</name>
</gene>
<dbReference type="InterPro" id="IPR011044">
    <property type="entry name" value="Quino_amine_DH_bsu"/>
</dbReference>
<dbReference type="AlphaFoldDB" id="A0A0G0SXX0"/>
<proteinExistence type="predicted"/>
<sequence length="402" mass="45448">MKQKGFAPILILLIIIVVGAIYLILFKNVKENILSLPVLTLQNSDSTKNNKSRIVYGIGEWDSGHHFLLRNIWIADTAGKNAIKLISPGIPIKLINNVTDGWIYYKDAQYNTVDGSTNIYAYNYLTKESKKIIENNNESGNIIITNHSVSPDNKKIFYFVEYIDPQNRIGLINVDLYPKYKTGAYVYNIETDKKVYLGNFSDINMWNKNSEFVYTTFGKNYHNYKLQGGLYKINITNGQTSPINTSPPGGYFVFDINPLENDDLTFTLKYAKPEGDSVTQYDYNLIVTKGTIKKVILNTKNFTVENIKLSPDNLHAIYTSNNGNGPFSEIRLLDLMTLDDKTILKADVEDNLYKPSWVTNSSFVVEYSKKIGSGSGWKASVMLMNILSGKTQVVTDTDHHSL</sequence>
<organism evidence="2 3">
    <name type="scientific">Candidatus Woesebacteria bacterium GW2011_GWA2_40_7b</name>
    <dbReference type="NCBI Taxonomy" id="1618563"/>
    <lineage>
        <taxon>Bacteria</taxon>
        <taxon>Candidatus Woeseibacteriota</taxon>
    </lineage>
</organism>
<dbReference type="EMBL" id="LBZK01000041">
    <property type="protein sequence ID" value="KKR69609.1"/>
    <property type="molecule type" value="Genomic_DNA"/>
</dbReference>
<reference evidence="2 3" key="1">
    <citation type="journal article" date="2015" name="Nature">
        <title>rRNA introns, odd ribosomes, and small enigmatic genomes across a large radiation of phyla.</title>
        <authorList>
            <person name="Brown C.T."/>
            <person name="Hug L.A."/>
            <person name="Thomas B.C."/>
            <person name="Sharon I."/>
            <person name="Castelle C.J."/>
            <person name="Singh A."/>
            <person name="Wilkins M.J."/>
            <person name="Williams K.H."/>
            <person name="Banfield J.F."/>
        </authorList>
    </citation>
    <scope>NUCLEOTIDE SEQUENCE [LARGE SCALE GENOMIC DNA]</scope>
</reference>
<accession>A0A0G0SXX0</accession>
<evidence type="ECO:0000313" key="3">
    <source>
        <dbReference type="Proteomes" id="UP000034562"/>
    </source>
</evidence>
<dbReference type="Proteomes" id="UP000034562">
    <property type="component" value="Unassembled WGS sequence"/>
</dbReference>
<dbReference type="SUPFAM" id="SSF50969">
    <property type="entry name" value="YVTN repeat-like/Quinoprotein amine dehydrogenase"/>
    <property type="match status" value="1"/>
</dbReference>
<name>A0A0G0SXX0_9BACT</name>
<evidence type="ECO:0000256" key="1">
    <source>
        <dbReference type="SAM" id="Phobius"/>
    </source>
</evidence>
<keyword evidence="1" id="KW-0812">Transmembrane</keyword>
<feature type="transmembrane region" description="Helical" evidence="1">
    <location>
        <begin position="6"/>
        <end position="26"/>
    </location>
</feature>
<keyword evidence="1" id="KW-0472">Membrane</keyword>